<accession>A0ABN9M2I5</accession>
<name>A0ABN9M2I5_9NEOB</name>
<dbReference type="Pfam" id="PF00078">
    <property type="entry name" value="RVT_1"/>
    <property type="match status" value="1"/>
</dbReference>
<organism evidence="3 4">
    <name type="scientific">Ranitomeya imitator</name>
    <name type="common">mimic poison frog</name>
    <dbReference type="NCBI Taxonomy" id="111125"/>
    <lineage>
        <taxon>Eukaryota</taxon>
        <taxon>Metazoa</taxon>
        <taxon>Chordata</taxon>
        <taxon>Craniata</taxon>
        <taxon>Vertebrata</taxon>
        <taxon>Euteleostomi</taxon>
        <taxon>Amphibia</taxon>
        <taxon>Batrachia</taxon>
        <taxon>Anura</taxon>
        <taxon>Neobatrachia</taxon>
        <taxon>Hyloidea</taxon>
        <taxon>Dendrobatidae</taxon>
        <taxon>Dendrobatinae</taxon>
        <taxon>Ranitomeya</taxon>
    </lineage>
</organism>
<dbReference type="CDD" id="cd01650">
    <property type="entry name" value="RT_nLTR_like"/>
    <property type="match status" value="1"/>
</dbReference>
<dbReference type="InterPro" id="IPR043502">
    <property type="entry name" value="DNA/RNA_pol_sf"/>
</dbReference>
<dbReference type="InterPro" id="IPR000477">
    <property type="entry name" value="RT_dom"/>
</dbReference>
<dbReference type="EMBL" id="CAUEEQ010043406">
    <property type="protein sequence ID" value="CAJ0957270.1"/>
    <property type="molecule type" value="Genomic_DNA"/>
</dbReference>
<feature type="compositionally biased region" description="Basic and acidic residues" evidence="1">
    <location>
        <begin position="42"/>
        <end position="51"/>
    </location>
</feature>
<dbReference type="PANTHER" id="PTHR33332">
    <property type="entry name" value="REVERSE TRANSCRIPTASE DOMAIN-CONTAINING PROTEIN"/>
    <property type="match status" value="1"/>
</dbReference>
<keyword evidence="4" id="KW-1185">Reference proteome</keyword>
<gene>
    <name evidence="3" type="ORF">RIMI_LOCUS15866850</name>
</gene>
<proteinExistence type="predicted"/>
<dbReference type="Pfam" id="PF01391">
    <property type="entry name" value="Collagen"/>
    <property type="match status" value="1"/>
</dbReference>
<feature type="region of interest" description="Disordered" evidence="1">
    <location>
        <begin position="1"/>
        <end position="85"/>
    </location>
</feature>
<evidence type="ECO:0000256" key="1">
    <source>
        <dbReference type="SAM" id="MobiDB-lite"/>
    </source>
</evidence>
<protein>
    <recommendedName>
        <fullName evidence="2">Reverse transcriptase domain-containing protein</fullName>
    </recommendedName>
</protein>
<sequence length="879" mass="97798">GVDGIRGLKGHKGEKGEDGFPGFKGDFGVKGDKGEFGVPGSRGEDGPEGSKGRSGPPGDPGPLGLIGEKGKLGVPGLPGYPGRQGTKVKRVTEDITVFLENQALGEREDPLVQEVKEAPEEPQGNQDQREHLEETVLLAHREREVFLDHKDLMGSLGLKDLLDPQERMGSQDIPARGEKWVSKVKWELLDLLVLWDHRVLKVNLAKWEREDIQVPQDLQESRACPVHLVKRELRQPWLTSLTKELRRASRIADRRWKRSHSADHFTTYKQSLASFKSALTAAKQTYFSSLISSLSHNPKQLFNTFNSLLRPPAPPPSPLISADDFASFFKQKIDTIRESFGPQRPLPLLAAQPCSSKTSFSTMTEDQLSTLLSRSHLTTCTLDPLPSHLIPNLSTVFIPTLTHLFNLSLTTGVFPSSFKHAKITPILKKPSLDPSSVSSYRPISLLPYASKLLEQHVHLELSSHFSSCSLFDRLQSGFRSHHSTETALTKVTNDLLTARSKRHYSVLLLLDLSSAFDTVDHSLLLQILSSLGITDLALSWLSSYLTDRTFSVSLPHTTSSLRPLSVGVPQGSVLGPLLFSIYTFGLGQLIESHGMQYHLYADDTQIYLSGPDLSSLLTKIPHCLSAISAFFSARFLQLNMDKTEFIIFPPSHSTPPPDLSINVNGCSLSPVPHARCLRVILDSALSFKPHIQALASSCRLKLKNISRIRAFLDRNTVKTLVHALIISRLDYCNLLLSGLPSSTLAPLQSILHSAARLIHLSPRYSPASPLCQALHWLPIAQRLQFKTLTLTYKAIHNLSPPYICDMVSRYLPTRDLRSSQDLLLYSPLISSSHNRIQDFSRASPILWNSLPQHIRLAPTIETFKKNLKPHLFRQAYSLQ</sequence>
<dbReference type="PROSITE" id="PS50878">
    <property type="entry name" value="RT_POL"/>
    <property type="match status" value="1"/>
</dbReference>
<evidence type="ECO:0000259" key="2">
    <source>
        <dbReference type="PROSITE" id="PS50878"/>
    </source>
</evidence>
<evidence type="ECO:0000313" key="3">
    <source>
        <dbReference type="EMBL" id="CAJ0957270.1"/>
    </source>
</evidence>
<dbReference type="Proteomes" id="UP001176940">
    <property type="component" value="Unassembled WGS sequence"/>
</dbReference>
<comment type="caution">
    <text evidence="3">The sequence shown here is derived from an EMBL/GenBank/DDBJ whole genome shotgun (WGS) entry which is preliminary data.</text>
</comment>
<dbReference type="SUPFAM" id="SSF56672">
    <property type="entry name" value="DNA/RNA polymerases"/>
    <property type="match status" value="1"/>
</dbReference>
<feature type="domain" description="Reverse transcriptase" evidence="2">
    <location>
        <begin position="407"/>
        <end position="663"/>
    </location>
</feature>
<reference evidence="3" key="1">
    <citation type="submission" date="2023-07" db="EMBL/GenBank/DDBJ databases">
        <authorList>
            <person name="Stuckert A."/>
        </authorList>
    </citation>
    <scope>NUCLEOTIDE SEQUENCE</scope>
</reference>
<feature type="non-terminal residue" evidence="3">
    <location>
        <position position="1"/>
    </location>
</feature>
<dbReference type="InterPro" id="IPR008160">
    <property type="entry name" value="Collagen"/>
</dbReference>
<evidence type="ECO:0000313" key="4">
    <source>
        <dbReference type="Proteomes" id="UP001176940"/>
    </source>
</evidence>